<dbReference type="GO" id="GO:0001935">
    <property type="term" value="P:endothelial cell proliferation"/>
    <property type="evidence" value="ECO:0007669"/>
    <property type="project" value="UniProtKB-UniRule"/>
</dbReference>
<evidence type="ECO:0000259" key="7">
    <source>
        <dbReference type="PROSITE" id="PS50950"/>
    </source>
</evidence>
<dbReference type="GO" id="GO:0003700">
    <property type="term" value="F:DNA-binding transcription factor activity"/>
    <property type="evidence" value="ECO:0007669"/>
    <property type="project" value="UniProtKB-UniRule"/>
</dbReference>
<dbReference type="Gene3D" id="6.20.210.20">
    <property type="entry name" value="THAP domain"/>
    <property type="match status" value="1"/>
</dbReference>
<dbReference type="SMART" id="SM00692">
    <property type="entry name" value="DM3"/>
    <property type="match status" value="1"/>
</dbReference>
<evidence type="ECO:0000313" key="8">
    <source>
        <dbReference type="EMBL" id="KAF5901184.1"/>
    </source>
</evidence>
<evidence type="ECO:0000256" key="6">
    <source>
        <dbReference type="RuleBase" id="RU369073"/>
    </source>
</evidence>
<protein>
    <recommendedName>
        <fullName evidence="6">THAP domain-containing protein 1</fullName>
    </recommendedName>
</protein>
<feature type="non-terminal residue" evidence="8">
    <location>
        <position position="174"/>
    </location>
</feature>
<evidence type="ECO:0000313" key="9">
    <source>
        <dbReference type="Proteomes" id="UP000727407"/>
    </source>
</evidence>
<dbReference type="GO" id="GO:0043565">
    <property type="term" value="F:sequence-specific DNA binding"/>
    <property type="evidence" value="ECO:0007669"/>
    <property type="project" value="UniProtKB-UniRule"/>
</dbReference>
<dbReference type="OrthoDB" id="5982876at2759"/>
<keyword evidence="3" id="KW-0862">Zinc</keyword>
<dbReference type="SMART" id="SM00980">
    <property type="entry name" value="THAP"/>
    <property type="match status" value="1"/>
</dbReference>
<comment type="function">
    <text evidence="6">DNA-binding transcription regulator that regulates endothelial cell proliferation and G1/S cell-cycle progression. Specifically binds the 5'-[AT]NTNN[GT]GGCA[AGT]-3' core DNA sequence and acts by modulating expression of pRB-E2F cell-cycle target genes.</text>
</comment>
<comment type="subcellular location">
    <subcellularLocation>
        <location evidence="6">Nucleus</location>
        <location evidence="6">Nucleoplasm</location>
    </subcellularLocation>
</comment>
<dbReference type="AlphaFoldDB" id="A0A8J4X3R4"/>
<reference evidence="8" key="1">
    <citation type="submission" date="2020-07" db="EMBL/GenBank/DDBJ databases">
        <title>Clarias magur genome sequencing, assembly and annotation.</title>
        <authorList>
            <person name="Kushwaha B."/>
            <person name="Kumar R."/>
            <person name="Das P."/>
            <person name="Joshi C.G."/>
            <person name="Kumar D."/>
            <person name="Nagpure N.S."/>
            <person name="Pandey M."/>
            <person name="Agarwal S."/>
            <person name="Srivastava S."/>
            <person name="Singh M."/>
            <person name="Sahoo L."/>
            <person name="Jayasankar P."/>
            <person name="Meher P.K."/>
            <person name="Koringa P.G."/>
            <person name="Iquebal M.A."/>
            <person name="Das S.P."/>
            <person name="Bit A."/>
            <person name="Patnaik S."/>
            <person name="Patel N."/>
            <person name="Shah T.M."/>
            <person name="Hinsu A."/>
            <person name="Jena J.K."/>
        </authorList>
    </citation>
    <scope>NUCLEOTIDE SEQUENCE</scope>
    <source>
        <strain evidence="8">CIFAMagur01</strain>
        <tissue evidence="8">Testis</tissue>
    </source>
</reference>
<dbReference type="InterPro" id="IPR026516">
    <property type="entry name" value="THAP1/10"/>
</dbReference>
<keyword evidence="1" id="KW-0479">Metal-binding</keyword>
<dbReference type="GO" id="GO:0005654">
    <property type="term" value="C:nucleoplasm"/>
    <property type="evidence" value="ECO:0007669"/>
    <property type="project" value="UniProtKB-SubCell"/>
</dbReference>
<keyword evidence="6" id="KW-0131">Cell cycle</keyword>
<evidence type="ECO:0000256" key="5">
    <source>
        <dbReference type="PROSITE-ProRule" id="PRU00309"/>
    </source>
</evidence>
<keyword evidence="6" id="KW-0175">Coiled coil</keyword>
<dbReference type="PANTHER" id="PTHR46600">
    <property type="entry name" value="THAP DOMAIN-CONTAINING"/>
    <property type="match status" value="1"/>
</dbReference>
<dbReference type="Proteomes" id="UP000727407">
    <property type="component" value="Unassembled WGS sequence"/>
</dbReference>
<evidence type="ECO:0000256" key="1">
    <source>
        <dbReference type="ARBA" id="ARBA00022723"/>
    </source>
</evidence>
<dbReference type="InterPro" id="IPR038441">
    <property type="entry name" value="THAP_Znf_sf"/>
</dbReference>
<comment type="similarity">
    <text evidence="6">Belongs to the THAP1 family.</text>
</comment>
<accession>A0A8J4X3R4</accession>
<evidence type="ECO:0000256" key="3">
    <source>
        <dbReference type="ARBA" id="ARBA00022833"/>
    </source>
</evidence>
<keyword evidence="2 5" id="KW-0863">Zinc-finger</keyword>
<keyword evidence="6" id="KW-0539">Nucleus</keyword>
<keyword evidence="4 5" id="KW-0238">DNA-binding</keyword>
<proteinExistence type="inferred from homology"/>
<feature type="domain" description="THAP-type" evidence="7">
    <location>
        <begin position="1"/>
        <end position="87"/>
    </location>
</feature>
<dbReference type="PROSITE" id="PS50950">
    <property type="entry name" value="ZF_THAP"/>
    <property type="match status" value="1"/>
</dbReference>
<comment type="caution">
    <text evidence="8">The sequence shown here is derived from an EMBL/GenBank/DDBJ whole genome shotgun (WGS) entry which is preliminary data.</text>
</comment>
<dbReference type="GO" id="GO:0008270">
    <property type="term" value="F:zinc ion binding"/>
    <property type="evidence" value="ECO:0007669"/>
    <property type="project" value="UniProtKB-KW"/>
</dbReference>
<dbReference type="SUPFAM" id="SSF57716">
    <property type="entry name" value="Glucocorticoid receptor-like (DNA-binding domain)"/>
    <property type="match status" value="1"/>
</dbReference>
<dbReference type="PANTHER" id="PTHR46600:SF11">
    <property type="entry name" value="THAP DOMAIN-CONTAINING PROTEIN 10"/>
    <property type="match status" value="1"/>
</dbReference>
<evidence type="ECO:0000256" key="2">
    <source>
        <dbReference type="ARBA" id="ARBA00022771"/>
    </source>
</evidence>
<name>A0A8J4X3R4_CLAMG</name>
<keyword evidence="6" id="KW-0804">Transcription</keyword>
<keyword evidence="6" id="KW-0805">Transcription regulation</keyword>
<dbReference type="InterPro" id="IPR006612">
    <property type="entry name" value="THAP_Znf"/>
</dbReference>
<keyword evidence="9" id="KW-1185">Reference proteome</keyword>
<sequence>MTDCMCRGCYATTGASLHYIPKDPEIRQKWIDFIYENRPAPKLLKNLDRIRICSAHFTEECFTNYRQKMMGFGKRLILKPNAVPTVSVQVELATPIRFQQEHVEEITAETRLCPLCQRQQKDSGALSLHLTKKHSVHPACLDNLLINAPYANPSFGPGQSISLVPVRESSVQNI</sequence>
<dbReference type="Pfam" id="PF05485">
    <property type="entry name" value="THAP"/>
    <property type="match status" value="1"/>
</dbReference>
<evidence type="ECO:0000256" key="4">
    <source>
        <dbReference type="ARBA" id="ARBA00023125"/>
    </source>
</evidence>
<gene>
    <name evidence="8" type="ORF">DAT39_009080</name>
</gene>
<dbReference type="EMBL" id="QNUK01000117">
    <property type="protein sequence ID" value="KAF5901184.1"/>
    <property type="molecule type" value="Genomic_DNA"/>
</dbReference>
<organism evidence="8 9">
    <name type="scientific">Clarias magur</name>
    <name type="common">Asian catfish</name>
    <name type="synonym">Macropteronotus magur</name>
    <dbReference type="NCBI Taxonomy" id="1594786"/>
    <lineage>
        <taxon>Eukaryota</taxon>
        <taxon>Metazoa</taxon>
        <taxon>Chordata</taxon>
        <taxon>Craniata</taxon>
        <taxon>Vertebrata</taxon>
        <taxon>Euteleostomi</taxon>
        <taxon>Actinopterygii</taxon>
        <taxon>Neopterygii</taxon>
        <taxon>Teleostei</taxon>
        <taxon>Ostariophysi</taxon>
        <taxon>Siluriformes</taxon>
        <taxon>Clariidae</taxon>
        <taxon>Clarias</taxon>
    </lineage>
</organism>